<protein>
    <submittedName>
        <fullName evidence="1">Uncharacterized protein</fullName>
    </submittedName>
</protein>
<comment type="caution">
    <text evidence="1">The sequence shown here is derived from an EMBL/GenBank/DDBJ whole genome shotgun (WGS) entry which is preliminary data.</text>
</comment>
<sequence>MTELIKHFTPLLERDLCDIAEIPACRVGYTEESTLSFDTPYNSSYLDVWSIECLPQGKFGKSVLMCCILSSYCERMVSTMGRVKTDWRNRLEDRLEANLRIQECDSIDDFCPDTAIEWFNVKIRRPDCSRHSYPKKRKTIS</sequence>
<dbReference type="OrthoDB" id="8551997at2759"/>
<dbReference type="Proteomes" id="UP001152795">
    <property type="component" value="Unassembled WGS sequence"/>
</dbReference>
<evidence type="ECO:0000313" key="1">
    <source>
        <dbReference type="EMBL" id="CAB4004156.1"/>
    </source>
</evidence>
<evidence type="ECO:0000313" key="2">
    <source>
        <dbReference type="Proteomes" id="UP001152795"/>
    </source>
</evidence>
<proteinExistence type="predicted"/>
<keyword evidence="2" id="KW-1185">Reference proteome</keyword>
<name>A0A7D9IEX9_PARCT</name>
<reference evidence="1" key="1">
    <citation type="submission" date="2020-04" db="EMBL/GenBank/DDBJ databases">
        <authorList>
            <person name="Alioto T."/>
            <person name="Alioto T."/>
            <person name="Gomez Garrido J."/>
        </authorList>
    </citation>
    <scope>NUCLEOTIDE SEQUENCE</scope>
    <source>
        <strain evidence="1">A484AB</strain>
    </source>
</reference>
<gene>
    <name evidence="1" type="ORF">PACLA_8A054241</name>
</gene>
<dbReference type="AlphaFoldDB" id="A0A7D9IEX9"/>
<dbReference type="EMBL" id="CACRXK020004820">
    <property type="protein sequence ID" value="CAB4004156.1"/>
    <property type="molecule type" value="Genomic_DNA"/>
</dbReference>
<accession>A0A7D9IEX9</accession>
<organism evidence="1 2">
    <name type="scientific">Paramuricea clavata</name>
    <name type="common">Red gorgonian</name>
    <name type="synonym">Violescent sea-whip</name>
    <dbReference type="NCBI Taxonomy" id="317549"/>
    <lineage>
        <taxon>Eukaryota</taxon>
        <taxon>Metazoa</taxon>
        <taxon>Cnidaria</taxon>
        <taxon>Anthozoa</taxon>
        <taxon>Octocorallia</taxon>
        <taxon>Malacalcyonacea</taxon>
        <taxon>Plexauridae</taxon>
        <taxon>Paramuricea</taxon>
    </lineage>
</organism>